<keyword evidence="3" id="KW-1185">Reference proteome</keyword>
<dbReference type="OrthoDB" id="2142773at2759"/>
<sequence length="332" mass="39512">MRNKFYIISLYIFIWIIHKCFCEELSDFVVDLYDSNFTFIEKRIFTYNYTSYEFQNNDKDKISEIENIKTIIICSKEDADKNDDEKNIILFWTTSLFSGTYDITSTYLSAFPLWVKKMKSVSDKTFCFKIQNVGWVANVNDPICIPDAPCPDLIILGTTQFAYRYNRGETLNLEKYLRIYYKKTGKTIENHLDNNWLGIPLIVDFRSMKFNVTTFDYCKNKGYDLHYPPPLSDYWGTNYQETWTWEKAFEYAKIITECTNEPGFKIYANNSYEDTKFFIVLCQALGIPFITDDAELNIKKCGFRNKEHIKKLSLIKELFENHYVNYFFFKQI</sequence>
<dbReference type="STRING" id="1754192.A0A1Y1WGQ6"/>
<name>A0A1Y1WGQ6_9FUNG</name>
<dbReference type="SUPFAM" id="SSF53850">
    <property type="entry name" value="Periplasmic binding protein-like II"/>
    <property type="match status" value="1"/>
</dbReference>
<keyword evidence="1" id="KW-0732">Signal</keyword>
<proteinExistence type="predicted"/>
<feature type="signal peptide" evidence="1">
    <location>
        <begin position="1"/>
        <end position="22"/>
    </location>
</feature>
<dbReference type="EMBL" id="MCFG01000393">
    <property type="protein sequence ID" value="ORX72575.1"/>
    <property type="molecule type" value="Genomic_DNA"/>
</dbReference>
<accession>A0A1Y1WGQ6</accession>
<comment type="caution">
    <text evidence="2">The sequence shown here is derived from an EMBL/GenBank/DDBJ whole genome shotgun (WGS) entry which is preliminary data.</text>
</comment>
<dbReference type="AlphaFoldDB" id="A0A1Y1WGQ6"/>
<evidence type="ECO:0000256" key="1">
    <source>
        <dbReference type="SAM" id="SignalP"/>
    </source>
</evidence>
<protein>
    <submittedName>
        <fullName evidence="2">Uncharacterized protein</fullName>
    </submittedName>
</protein>
<dbReference type="Proteomes" id="UP000193944">
    <property type="component" value="Unassembled WGS sequence"/>
</dbReference>
<evidence type="ECO:0000313" key="3">
    <source>
        <dbReference type="Proteomes" id="UP000193944"/>
    </source>
</evidence>
<evidence type="ECO:0000313" key="2">
    <source>
        <dbReference type="EMBL" id="ORX72575.1"/>
    </source>
</evidence>
<gene>
    <name evidence="2" type="ORF">BCR32DRAFT_285705</name>
</gene>
<organism evidence="2 3">
    <name type="scientific">Anaeromyces robustus</name>
    <dbReference type="NCBI Taxonomy" id="1754192"/>
    <lineage>
        <taxon>Eukaryota</taxon>
        <taxon>Fungi</taxon>
        <taxon>Fungi incertae sedis</taxon>
        <taxon>Chytridiomycota</taxon>
        <taxon>Chytridiomycota incertae sedis</taxon>
        <taxon>Neocallimastigomycetes</taxon>
        <taxon>Neocallimastigales</taxon>
        <taxon>Neocallimastigaceae</taxon>
        <taxon>Anaeromyces</taxon>
    </lineage>
</organism>
<dbReference type="Gene3D" id="3.40.190.10">
    <property type="entry name" value="Periplasmic binding protein-like II"/>
    <property type="match status" value="1"/>
</dbReference>
<feature type="chain" id="PRO_5012417742" evidence="1">
    <location>
        <begin position="23"/>
        <end position="332"/>
    </location>
</feature>
<reference evidence="2 3" key="1">
    <citation type="submission" date="2016-08" db="EMBL/GenBank/DDBJ databases">
        <title>A Parts List for Fungal Cellulosomes Revealed by Comparative Genomics.</title>
        <authorList>
            <consortium name="DOE Joint Genome Institute"/>
            <person name="Haitjema C.H."/>
            <person name="Gilmore S.P."/>
            <person name="Henske J.K."/>
            <person name="Solomon K.V."/>
            <person name="De Groot R."/>
            <person name="Kuo A."/>
            <person name="Mondo S.J."/>
            <person name="Salamov A.A."/>
            <person name="Labutti K."/>
            <person name="Zhao Z."/>
            <person name="Chiniquy J."/>
            <person name="Barry K."/>
            <person name="Brewer H.M."/>
            <person name="Purvine S.O."/>
            <person name="Wright A.T."/>
            <person name="Boxma B."/>
            <person name="Van Alen T."/>
            <person name="Hackstein J.H."/>
            <person name="Baker S.E."/>
            <person name="Grigoriev I.V."/>
            <person name="O'Malley M.A."/>
        </authorList>
    </citation>
    <scope>NUCLEOTIDE SEQUENCE [LARGE SCALE GENOMIC DNA]</scope>
    <source>
        <strain evidence="2 3">S4</strain>
    </source>
</reference>
<reference evidence="2 3" key="2">
    <citation type="submission" date="2016-08" db="EMBL/GenBank/DDBJ databases">
        <title>Pervasive Adenine N6-methylation of Active Genes in Fungi.</title>
        <authorList>
            <consortium name="DOE Joint Genome Institute"/>
            <person name="Mondo S.J."/>
            <person name="Dannebaum R.O."/>
            <person name="Kuo R.C."/>
            <person name="Labutti K."/>
            <person name="Haridas S."/>
            <person name="Kuo A."/>
            <person name="Salamov A."/>
            <person name="Ahrendt S.R."/>
            <person name="Lipzen A."/>
            <person name="Sullivan W."/>
            <person name="Andreopoulos W.B."/>
            <person name="Clum A."/>
            <person name="Lindquist E."/>
            <person name="Daum C."/>
            <person name="Ramamoorthy G.K."/>
            <person name="Gryganskyi A."/>
            <person name="Culley D."/>
            <person name="Magnuson J.K."/>
            <person name="James T.Y."/>
            <person name="O'Malley M.A."/>
            <person name="Stajich J.E."/>
            <person name="Spatafora J.W."/>
            <person name="Visel A."/>
            <person name="Grigoriev I.V."/>
        </authorList>
    </citation>
    <scope>NUCLEOTIDE SEQUENCE [LARGE SCALE GENOMIC DNA]</scope>
    <source>
        <strain evidence="2 3">S4</strain>
    </source>
</reference>